<dbReference type="Proteomes" id="UP000033067">
    <property type="component" value="Chromosome"/>
</dbReference>
<dbReference type="PATRIC" id="fig|314722.6.peg.1360"/>
<feature type="signal peptide" evidence="1">
    <location>
        <begin position="1"/>
        <end position="27"/>
    </location>
</feature>
<proteinExistence type="predicted"/>
<reference evidence="2 3" key="1">
    <citation type="journal article" date="2015" name="Genome Announc.">
        <title>Complete Genome Sequence of Pseudoxanthomonas suwonensis Strain J1, a Cellulose-Degrading Bacterium Isolated from Leaf- and Wood-Enriched Soil.</title>
        <authorList>
            <person name="Hou L."/>
            <person name="Jiang J."/>
            <person name="Xu Z."/>
            <person name="Zhou Y."/>
            <person name="Leung F.C."/>
        </authorList>
    </citation>
    <scope>NUCLEOTIDE SEQUENCE [LARGE SCALE GENOMIC DNA]</scope>
    <source>
        <strain evidence="2 3">J1</strain>
    </source>
</reference>
<sequence length="287" mass="31779">MATSRWLPAGFTLAVGLLSWTTAAAQAGVELHHGAVAEADFGDATLSARVDGLRLRAPEFGLLQGRATLGADYAYTHYDYTGLPTRNRDLHRLALPLQWRRDGAYLVRLVVAPTIASSSNVFKDLPSRGSSDDLALYGGATVERATPGGWGWRAGAGYDDRFGDPRAYPVLALLHRGARTDLVLGWPRSEAGWQPHPQWRLRLEVAPAGQRWHVVSDERGGAEFFYVSEAWRGTLGADWHPSRHWRLRLEAGYAFDRRHDLVDDTGARIERRVASATTYALALRYGF</sequence>
<keyword evidence="3" id="KW-1185">Reference proteome</keyword>
<name>A0A0E3Z0C9_9GAMM</name>
<dbReference type="RefSeq" id="WP_052631290.1">
    <property type="nucleotide sequence ID" value="NZ_CP011144.1"/>
</dbReference>
<gene>
    <name evidence="2" type="ORF">WQ53_06385</name>
</gene>
<evidence type="ECO:0000313" key="2">
    <source>
        <dbReference type="EMBL" id="AKC86448.1"/>
    </source>
</evidence>
<dbReference type="KEGG" id="psuw:WQ53_06385"/>
<dbReference type="SUPFAM" id="SSF56935">
    <property type="entry name" value="Porins"/>
    <property type="match status" value="1"/>
</dbReference>
<organism evidence="2 3">
    <name type="scientific">Pseudoxanthomonas suwonensis</name>
    <dbReference type="NCBI Taxonomy" id="314722"/>
    <lineage>
        <taxon>Bacteria</taxon>
        <taxon>Pseudomonadati</taxon>
        <taxon>Pseudomonadota</taxon>
        <taxon>Gammaproteobacteria</taxon>
        <taxon>Lysobacterales</taxon>
        <taxon>Lysobacteraceae</taxon>
        <taxon>Pseudoxanthomonas</taxon>
    </lineage>
</organism>
<dbReference type="AlphaFoldDB" id="A0A0E3Z0C9"/>
<feature type="chain" id="PRO_5002416148" evidence="1">
    <location>
        <begin position="28"/>
        <end position="287"/>
    </location>
</feature>
<evidence type="ECO:0000313" key="3">
    <source>
        <dbReference type="Proteomes" id="UP000033067"/>
    </source>
</evidence>
<accession>A0A0E3Z0C9</accession>
<keyword evidence="1" id="KW-0732">Signal</keyword>
<protein>
    <submittedName>
        <fullName evidence="2">Uncharacterized protein</fullName>
    </submittedName>
</protein>
<evidence type="ECO:0000256" key="1">
    <source>
        <dbReference type="SAM" id="SignalP"/>
    </source>
</evidence>
<dbReference type="EMBL" id="CP011144">
    <property type="protein sequence ID" value="AKC86448.1"/>
    <property type="molecule type" value="Genomic_DNA"/>
</dbReference>